<organism evidence="2 4">
    <name type="scientific">Aminobacter carboxidus</name>
    <dbReference type="NCBI Taxonomy" id="376165"/>
    <lineage>
        <taxon>Bacteria</taxon>
        <taxon>Pseudomonadati</taxon>
        <taxon>Pseudomonadota</taxon>
        <taxon>Alphaproteobacteria</taxon>
        <taxon>Hyphomicrobiales</taxon>
        <taxon>Phyllobacteriaceae</taxon>
        <taxon>Aminobacter</taxon>
    </lineage>
</organism>
<reference evidence="3 5" key="2">
    <citation type="submission" date="2020-09" db="EMBL/GenBank/DDBJ databases">
        <title>Draft Genome Sequence of Aminobacter carboxidus type strain DSM 1086, a soil Gram-negative carboxydobacterium.</title>
        <authorList>
            <person name="Turrini P."/>
            <person name="Tescari M."/>
            <person name="Artuso I."/>
            <person name="Lugli G.A."/>
            <person name="Frangipani E."/>
            <person name="Ventura M."/>
            <person name="Visca P."/>
        </authorList>
    </citation>
    <scope>NUCLEOTIDE SEQUENCE [LARGE SCALE GENOMIC DNA]</scope>
    <source>
        <strain evidence="3 5">DSM 1086</strain>
    </source>
</reference>
<keyword evidence="1" id="KW-1133">Transmembrane helix</keyword>
<evidence type="ECO:0000313" key="2">
    <source>
        <dbReference type="EMBL" id="MBB6467244.1"/>
    </source>
</evidence>
<evidence type="ECO:0000313" key="5">
    <source>
        <dbReference type="Proteomes" id="UP000598227"/>
    </source>
</evidence>
<dbReference type="EMBL" id="JACZEP010000016">
    <property type="protein sequence ID" value="MBE1208047.1"/>
    <property type="molecule type" value="Genomic_DNA"/>
</dbReference>
<dbReference type="Proteomes" id="UP000532373">
    <property type="component" value="Unassembled WGS sequence"/>
</dbReference>
<protein>
    <submittedName>
        <fullName evidence="2">Cytochrome c biogenesis protein CcdA</fullName>
    </submittedName>
</protein>
<comment type="caution">
    <text evidence="2">The sequence shown here is derived from an EMBL/GenBank/DDBJ whole genome shotgun (WGS) entry which is preliminary data.</text>
</comment>
<keyword evidence="1" id="KW-0812">Transmembrane</keyword>
<sequence length="68" mass="7424">MDTKTRHAAVAAAWIMILFGVAAFFLPKVMLAVGNYSTVAAGVIAVFFVLAFFGVFWLRGRSQRKNGN</sequence>
<dbReference type="RefSeq" id="WP_184769646.1">
    <property type="nucleotide sequence ID" value="NZ_JACHGI010000005.1"/>
</dbReference>
<evidence type="ECO:0000256" key="1">
    <source>
        <dbReference type="SAM" id="Phobius"/>
    </source>
</evidence>
<keyword evidence="1" id="KW-0472">Membrane</keyword>
<proteinExistence type="predicted"/>
<feature type="transmembrane region" description="Helical" evidence="1">
    <location>
        <begin position="7"/>
        <end position="26"/>
    </location>
</feature>
<feature type="transmembrane region" description="Helical" evidence="1">
    <location>
        <begin position="38"/>
        <end position="58"/>
    </location>
</feature>
<reference evidence="2 4" key="1">
    <citation type="submission" date="2020-08" db="EMBL/GenBank/DDBJ databases">
        <title>Genomic Encyclopedia of Type Strains, Phase IV (KMG-IV): sequencing the most valuable type-strain genomes for metagenomic binning, comparative biology and taxonomic classification.</title>
        <authorList>
            <person name="Goeker M."/>
        </authorList>
    </citation>
    <scope>NUCLEOTIDE SEQUENCE [LARGE SCALE GENOMIC DNA]</scope>
    <source>
        <strain evidence="2 4">DSM 17454</strain>
    </source>
</reference>
<name>A0A8E2BDF9_9HYPH</name>
<dbReference type="EMBL" id="JACHGI010000005">
    <property type="protein sequence ID" value="MBB6467244.1"/>
    <property type="molecule type" value="Genomic_DNA"/>
</dbReference>
<gene>
    <name evidence="2" type="ORF">HNQ96_003123</name>
    <name evidence="3" type="ORF">IHE39_27530</name>
</gene>
<evidence type="ECO:0000313" key="3">
    <source>
        <dbReference type="EMBL" id="MBE1208047.1"/>
    </source>
</evidence>
<dbReference type="AlphaFoldDB" id="A0A8E2BDF9"/>
<evidence type="ECO:0000313" key="4">
    <source>
        <dbReference type="Proteomes" id="UP000532373"/>
    </source>
</evidence>
<accession>A0A8E2BDF9</accession>
<dbReference type="Proteomes" id="UP000598227">
    <property type="component" value="Unassembled WGS sequence"/>
</dbReference>
<keyword evidence="5" id="KW-1185">Reference proteome</keyword>